<gene>
    <name evidence="1" type="ORF">BXY75_1582</name>
</gene>
<dbReference type="Gene3D" id="2.40.30.100">
    <property type="entry name" value="AF2212/PG0164-like"/>
    <property type="match status" value="1"/>
</dbReference>
<name>A0A3L9ZDG6_9FLAO</name>
<protein>
    <submittedName>
        <fullName evidence="1">Uncharacterized protein DUF1905</fullName>
    </submittedName>
</protein>
<keyword evidence="2" id="KW-1185">Reference proteome</keyword>
<dbReference type="RefSeq" id="WP_121907138.1">
    <property type="nucleotide sequence ID" value="NZ_REFC01000012.1"/>
</dbReference>
<accession>A0A3L9ZDG6</accession>
<comment type="caution">
    <text evidence="1">The sequence shown here is derived from an EMBL/GenBank/DDBJ whole genome shotgun (WGS) entry which is preliminary data.</text>
</comment>
<dbReference type="Pfam" id="PF13376">
    <property type="entry name" value="OmdA"/>
    <property type="match status" value="1"/>
</dbReference>
<dbReference type="Pfam" id="PF08922">
    <property type="entry name" value="DUF1905"/>
    <property type="match status" value="1"/>
</dbReference>
<organism evidence="1 2">
    <name type="scientific">Ulvibacter antarcticus</name>
    <dbReference type="NCBI Taxonomy" id="442714"/>
    <lineage>
        <taxon>Bacteria</taxon>
        <taxon>Pseudomonadati</taxon>
        <taxon>Bacteroidota</taxon>
        <taxon>Flavobacteriia</taxon>
        <taxon>Flavobacteriales</taxon>
        <taxon>Flavobacteriaceae</taxon>
        <taxon>Ulvibacter</taxon>
    </lineage>
</organism>
<evidence type="ECO:0000313" key="1">
    <source>
        <dbReference type="EMBL" id="RMA64702.1"/>
    </source>
</evidence>
<evidence type="ECO:0000313" key="2">
    <source>
        <dbReference type="Proteomes" id="UP000271339"/>
    </source>
</evidence>
<reference evidence="1 2" key="1">
    <citation type="submission" date="2018-10" db="EMBL/GenBank/DDBJ databases">
        <title>Genomic Encyclopedia of Archaeal and Bacterial Type Strains, Phase II (KMG-II): from individual species to whole genera.</title>
        <authorList>
            <person name="Goeker M."/>
        </authorList>
    </citation>
    <scope>NUCLEOTIDE SEQUENCE [LARGE SCALE GENOMIC DNA]</scope>
    <source>
        <strain evidence="1 2">DSM 23424</strain>
    </source>
</reference>
<dbReference type="SUPFAM" id="SSF141694">
    <property type="entry name" value="AF2212/PG0164-like"/>
    <property type="match status" value="1"/>
</dbReference>
<dbReference type="InterPro" id="IPR037079">
    <property type="entry name" value="AF2212/PG0164-like_sf"/>
</dbReference>
<dbReference type="EMBL" id="REFC01000012">
    <property type="protein sequence ID" value="RMA64702.1"/>
    <property type="molecule type" value="Genomic_DNA"/>
</dbReference>
<dbReference type="Proteomes" id="UP000271339">
    <property type="component" value="Unassembled WGS sequence"/>
</dbReference>
<dbReference type="AlphaFoldDB" id="A0A3L9ZDG6"/>
<dbReference type="OrthoDB" id="2243618at2"/>
<dbReference type="InterPro" id="IPR015018">
    <property type="entry name" value="DUF1905"/>
</dbReference>
<proteinExistence type="predicted"/>
<sequence>MEEFKAKIELIGINPFVYVPKEVLKNIFQQANKEKTPIPIRGVINATPYQQTLVKYRRAWRFYINNKMLKNSPKRIGESVRITIEFDPDDRNIKPHPKLVTALQENKEARIIFDNLSPSRQNEIVKYISHLKTDESIIKNVRRAIQFLLGNERFIGRDKP</sequence>